<keyword evidence="7 8" id="KW-0961">Cell wall biogenesis/degradation</keyword>
<dbReference type="EMBL" id="CP006585">
    <property type="protein sequence ID" value="AGW12270.1"/>
    <property type="molecule type" value="Genomic_DNA"/>
</dbReference>
<evidence type="ECO:0000256" key="3">
    <source>
        <dbReference type="ARBA" id="ARBA00022490"/>
    </source>
</evidence>
<evidence type="ECO:0000256" key="8">
    <source>
        <dbReference type="RuleBase" id="RU003664"/>
    </source>
</evidence>
<comment type="function">
    <text evidence="7 8">Cell wall formation. Catalyzes the addition of glutamate to the nucleotide precursor UDP-N-acetylmuramoyl-L-alanine (UMA).</text>
</comment>
<dbReference type="HAMAP" id="MF_00639">
    <property type="entry name" value="MurD"/>
    <property type="match status" value="1"/>
</dbReference>
<keyword evidence="7 8" id="KW-0131">Cell cycle</keyword>
<evidence type="ECO:0000256" key="6">
    <source>
        <dbReference type="ARBA" id="ARBA00022840"/>
    </source>
</evidence>
<evidence type="ECO:0000256" key="1">
    <source>
        <dbReference type="ARBA" id="ARBA00004496"/>
    </source>
</evidence>
<dbReference type="GO" id="GO:0005737">
    <property type="term" value="C:cytoplasm"/>
    <property type="evidence" value="ECO:0007669"/>
    <property type="project" value="UniProtKB-SubCell"/>
</dbReference>
<dbReference type="Gene3D" id="3.40.1190.10">
    <property type="entry name" value="Mur-like, catalytic domain"/>
    <property type="match status" value="1"/>
</dbReference>
<keyword evidence="3 7" id="KW-0963">Cytoplasm</keyword>
<evidence type="ECO:0000259" key="9">
    <source>
        <dbReference type="Pfam" id="PF02875"/>
    </source>
</evidence>
<dbReference type="PANTHER" id="PTHR43692:SF1">
    <property type="entry name" value="UDP-N-ACETYLMURAMOYLALANINE--D-GLUTAMATE LIGASE"/>
    <property type="match status" value="1"/>
</dbReference>
<sequence length="432" mass="46080">MFAETRAAVVGLGRSGVAAARLLLAAGARVRLIDQQDARCREVATMLEQGLDDVAGRVEIAAGPHHAGQFDGMDVAIMSPGVAVAKIRPFLPQANPPQVLAEMELASRFVQAPILAVTGTSGKTTTVTLAARMLEAAGKKVFLGGNIGTPLAEFVLSGETADVLVLEISSFQLQTCTTFHPRVGVFLNLAPNHLDYHADMEEYLQAKCMLFAQQTAADVAVVHASLRPLIEARGGLHASVRWFDEQAELSAGALLGAHNRANVQAAYLATSCFGVSKAQAQAAVDAFAPLPHRIQPVAEVKGVLFVNDSKATTPDAMAAAIRSMDRPVRLLAGGVFKGGDLTELTPLIREKVRQVALFGANRDVFEQAWQGVAPLSWDDTLEQAARRLFAEAQPGEAILLSPATASFDRYSSYTERGKDFMRVAALLEEEQA</sequence>
<dbReference type="AlphaFoldDB" id="T2G6R0"/>
<dbReference type="STRING" id="1121448.DGI_0347"/>
<reference evidence="12" key="2">
    <citation type="submission" date="2013-07" db="EMBL/GenBank/DDBJ databases">
        <authorList>
            <person name="Morais-Silva F.O."/>
            <person name="Rezende A.M."/>
            <person name="Pimentel C."/>
            <person name="Resende D.M."/>
            <person name="Santos C.I."/>
            <person name="Clemente C."/>
            <person name="de Oliveira L.M."/>
            <person name="da Silva S.M."/>
            <person name="Costa D.A."/>
            <person name="Varela-Raposo A."/>
            <person name="Horacio E.C.A."/>
            <person name="Matos M."/>
            <person name="Flores O."/>
            <person name="Ruiz J.C."/>
            <person name="Rodrigues-Pousada C."/>
        </authorList>
    </citation>
    <scope>NUCLEOTIDE SEQUENCE [LARGE SCALE GENOMIC DNA]</scope>
    <source>
        <strain evidence="12">ATCC 19364 / DSM 1382 / NCIMB 9332 / VKM B-1759</strain>
    </source>
</reference>
<dbReference type="InterPro" id="IPR005762">
    <property type="entry name" value="MurD"/>
</dbReference>
<keyword evidence="5 7" id="KW-0547">Nucleotide-binding</keyword>
<dbReference type="InterPro" id="IPR036565">
    <property type="entry name" value="Mur-like_cat_sf"/>
</dbReference>
<evidence type="ECO:0000256" key="4">
    <source>
        <dbReference type="ARBA" id="ARBA00022598"/>
    </source>
</evidence>
<dbReference type="GO" id="GO:0005524">
    <property type="term" value="F:ATP binding"/>
    <property type="evidence" value="ECO:0007669"/>
    <property type="project" value="UniProtKB-UniRule"/>
</dbReference>
<comment type="catalytic activity">
    <reaction evidence="7 8">
        <text>UDP-N-acetyl-alpha-D-muramoyl-L-alanine + D-glutamate + ATP = UDP-N-acetyl-alpha-D-muramoyl-L-alanyl-D-glutamate + ADP + phosphate + H(+)</text>
        <dbReference type="Rhea" id="RHEA:16429"/>
        <dbReference type="ChEBI" id="CHEBI:15378"/>
        <dbReference type="ChEBI" id="CHEBI:29986"/>
        <dbReference type="ChEBI" id="CHEBI:30616"/>
        <dbReference type="ChEBI" id="CHEBI:43474"/>
        <dbReference type="ChEBI" id="CHEBI:83898"/>
        <dbReference type="ChEBI" id="CHEBI:83900"/>
        <dbReference type="ChEBI" id="CHEBI:456216"/>
        <dbReference type="EC" id="6.3.2.9"/>
    </reaction>
</comment>
<evidence type="ECO:0000259" key="10">
    <source>
        <dbReference type="Pfam" id="PF08245"/>
    </source>
</evidence>
<dbReference type="Pfam" id="PF21799">
    <property type="entry name" value="MurD-like_N"/>
    <property type="match status" value="1"/>
</dbReference>
<comment type="similarity">
    <text evidence="7">Belongs to the MurCDEF family.</text>
</comment>
<dbReference type="eggNOG" id="COG0771">
    <property type="taxonomic scope" value="Bacteria"/>
</dbReference>
<dbReference type="UniPathway" id="UPA00219"/>
<dbReference type="KEGG" id="dgg:DGI_0347"/>
<dbReference type="SUPFAM" id="SSF53623">
    <property type="entry name" value="MurD-like peptide ligases, catalytic domain"/>
    <property type="match status" value="1"/>
</dbReference>
<dbReference type="EC" id="6.3.2.9" evidence="7 8"/>
<feature type="binding site" evidence="7">
    <location>
        <begin position="119"/>
        <end position="125"/>
    </location>
    <ligand>
        <name>ATP</name>
        <dbReference type="ChEBI" id="CHEBI:30616"/>
    </ligand>
</feature>
<name>T2G6R0_MEGG1</name>
<organism evidence="11 12">
    <name type="scientific">Megalodesulfovibrio gigas (strain ATCC 19364 / DSM 1382 / NCIMB 9332 / VKM B-1759)</name>
    <name type="common">Desulfovibrio gigas</name>
    <dbReference type="NCBI Taxonomy" id="1121448"/>
    <lineage>
        <taxon>Bacteria</taxon>
        <taxon>Pseudomonadati</taxon>
        <taxon>Thermodesulfobacteriota</taxon>
        <taxon>Desulfovibrionia</taxon>
        <taxon>Desulfovibrionales</taxon>
        <taxon>Desulfovibrionaceae</taxon>
        <taxon>Megalodesulfovibrio</taxon>
    </lineage>
</organism>
<evidence type="ECO:0000313" key="12">
    <source>
        <dbReference type="Proteomes" id="UP000016587"/>
    </source>
</evidence>
<evidence type="ECO:0000256" key="2">
    <source>
        <dbReference type="ARBA" id="ARBA00004752"/>
    </source>
</evidence>
<dbReference type="GO" id="GO:0071555">
    <property type="term" value="P:cell wall organization"/>
    <property type="evidence" value="ECO:0007669"/>
    <property type="project" value="UniProtKB-KW"/>
</dbReference>
<dbReference type="GO" id="GO:0008360">
    <property type="term" value="P:regulation of cell shape"/>
    <property type="evidence" value="ECO:0007669"/>
    <property type="project" value="UniProtKB-KW"/>
</dbReference>
<keyword evidence="7 8" id="KW-0573">Peptidoglycan synthesis</keyword>
<dbReference type="InterPro" id="IPR004101">
    <property type="entry name" value="Mur_ligase_C"/>
</dbReference>
<feature type="domain" description="Mur ligase C-terminal" evidence="9">
    <location>
        <begin position="292"/>
        <end position="403"/>
    </location>
</feature>
<proteinExistence type="inferred from homology"/>
<dbReference type="PANTHER" id="PTHR43692">
    <property type="entry name" value="UDP-N-ACETYLMURAMOYLALANINE--D-GLUTAMATE LIGASE"/>
    <property type="match status" value="1"/>
</dbReference>
<comment type="pathway">
    <text evidence="2 7 8">Cell wall biogenesis; peptidoglycan biosynthesis.</text>
</comment>
<dbReference type="Gene3D" id="3.90.190.20">
    <property type="entry name" value="Mur ligase, C-terminal domain"/>
    <property type="match status" value="1"/>
</dbReference>
<gene>
    <name evidence="7" type="primary">murD</name>
    <name evidence="11" type="ORF">DGI_0347</name>
</gene>
<keyword evidence="7 8" id="KW-0133">Cell shape</keyword>
<evidence type="ECO:0000313" key="11">
    <source>
        <dbReference type="EMBL" id="AGW12270.1"/>
    </source>
</evidence>
<dbReference type="HOGENOM" id="CLU_032540_0_0_7"/>
<keyword evidence="4 7" id="KW-0436">Ligase</keyword>
<dbReference type="Proteomes" id="UP000016587">
    <property type="component" value="Chromosome"/>
</dbReference>
<evidence type="ECO:0000256" key="5">
    <source>
        <dbReference type="ARBA" id="ARBA00022741"/>
    </source>
</evidence>
<dbReference type="GO" id="GO:0008764">
    <property type="term" value="F:UDP-N-acetylmuramoylalanine-D-glutamate ligase activity"/>
    <property type="evidence" value="ECO:0007669"/>
    <property type="project" value="UniProtKB-UniRule"/>
</dbReference>
<keyword evidence="6 7" id="KW-0067">ATP-binding</keyword>
<dbReference type="SUPFAM" id="SSF51984">
    <property type="entry name" value="MurCD N-terminal domain"/>
    <property type="match status" value="1"/>
</dbReference>
<comment type="subcellular location">
    <subcellularLocation>
        <location evidence="1 7 8">Cytoplasm</location>
    </subcellularLocation>
</comment>
<dbReference type="Pfam" id="PF02875">
    <property type="entry name" value="Mur_ligase_C"/>
    <property type="match status" value="1"/>
</dbReference>
<accession>T2G6R0</accession>
<dbReference type="SUPFAM" id="SSF53244">
    <property type="entry name" value="MurD-like peptide ligases, peptide-binding domain"/>
    <property type="match status" value="1"/>
</dbReference>
<dbReference type="InterPro" id="IPR036615">
    <property type="entry name" value="Mur_ligase_C_dom_sf"/>
</dbReference>
<reference evidence="11 12" key="1">
    <citation type="journal article" date="2013" name="J. Bacteriol.">
        <title>Roles of HynAB and Ech, the only two hydrogenases found in the model sulfate reducer Desulfovibrio gigas.</title>
        <authorList>
            <person name="Morais-Silva F.O."/>
            <person name="Santos C.I."/>
            <person name="Rodrigues R."/>
            <person name="Pereira I.A."/>
            <person name="Rodrigues-Pousada C."/>
        </authorList>
    </citation>
    <scope>NUCLEOTIDE SEQUENCE [LARGE SCALE GENOMIC DNA]</scope>
    <source>
        <strain evidence="12">ATCC 19364 / DSM 1382 / NCIMB 9332 / VKM B-1759</strain>
    </source>
</reference>
<protein>
    <recommendedName>
        <fullName evidence="7 8">UDP-N-acetylmuramoylalanine--D-glutamate ligase</fullName>
        <ecNumber evidence="7 8">6.3.2.9</ecNumber>
    </recommendedName>
    <alternativeName>
        <fullName evidence="7">D-glutamic acid-adding enzyme</fullName>
    </alternativeName>
    <alternativeName>
        <fullName evidence="7">UDP-N-acetylmuramoyl-L-alanyl-D-glutamate synthetase</fullName>
    </alternativeName>
</protein>
<keyword evidence="7 8" id="KW-0132">Cell division</keyword>
<dbReference type="Pfam" id="PF08245">
    <property type="entry name" value="Mur_ligase_M"/>
    <property type="match status" value="1"/>
</dbReference>
<dbReference type="GO" id="GO:0051301">
    <property type="term" value="P:cell division"/>
    <property type="evidence" value="ECO:0007669"/>
    <property type="project" value="UniProtKB-KW"/>
</dbReference>
<dbReference type="NCBIfam" id="TIGR01087">
    <property type="entry name" value="murD"/>
    <property type="match status" value="1"/>
</dbReference>
<dbReference type="Gene3D" id="3.40.50.720">
    <property type="entry name" value="NAD(P)-binding Rossmann-like Domain"/>
    <property type="match status" value="1"/>
</dbReference>
<dbReference type="PATRIC" id="fig|1121448.10.peg.350"/>
<dbReference type="InterPro" id="IPR013221">
    <property type="entry name" value="Mur_ligase_cen"/>
</dbReference>
<keyword evidence="12" id="KW-1185">Reference proteome</keyword>
<evidence type="ECO:0000256" key="7">
    <source>
        <dbReference type="HAMAP-Rule" id="MF_00639"/>
    </source>
</evidence>
<dbReference type="GO" id="GO:0009252">
    <property type="term" value="P:peptidoglycan biosynthetic process"/>
    <property type="evidence" value="ECO:0007669"/>
    <property type="project" value="UniProtKB-UniRule"/>
</dbReference>
<feature type="domain" description="Mur ligase central" evidence="10">
    <location>
        <begin position="117"/>
        <end position="224"/>
    </location>
</feature>